<keyword evidence="3" id="KW-1185">Reference proteome</keyword>
<accession>A0A4D6LNZ6</accession>
<organism evidence="2 3">
    <name type="scientific">Vigna unguiculata</name>
    <name type="common">Cowpea</name>
    <dbReference type="NCBI Taxonomy" id="3917"/>
    <lineage>
        <taxon>Eukaryota</taxon>
        <taxon>Viridiplantae</taxon>
        <taxon>Streptophyta</taxon>
        <taxon>Embryophyta</taxon>
        <taxon>Tracheophyta</taxon>
        <taxon>Spermatophyta</taxon>
        <taxon>Magnoliopsida</taxon>
        <taxon>eudicotyledons</taxon>
        <taxon>Gunneridae</taxon>
        <taxon>Pentapetalae</taxon>
        <taxon>rosids</taxon>
        <taxon>fabids</taxon>
        <taxon>Fabales</taxon>
        <taxon>Fabaceae</taxon>
        <taxon>Papilionoideae</taxon>
        <taxon>50 kb inversion clade</taxon>
        <taxon>NPAAA clade</taxon>
        <taxon>indigoferoid/millettioid clade</taxon>
        <taxon>Phaseoleae</taxon>
        <taxon>Vigna</taxon>
    </lineage>
</organism>
<protein>
    <submittedName>
        <fullName evidence="2">Uncharacterized protein</fullName>
    </submittedName>
</protein>
<reference evidence="2 3" key="1">
    <citation type="submission" date="2019-04" db="EMBL/GenBank/DDBJ databases">
        <title>An improved genome assembly and genetic linkage map for asparagus bean, Vigna unguiculata ssp. sesquipedialis.</title>
        <authorList>
            <person name="Xia Q."/>
            <person name="Zhang R."/>
            <person name="Dong Y."/>
        </authorList>
    </citation>
    <scope>NUCLEOTIDE SEQUENCE [LARGE SCALE GENOMIC DNA]</scope>
    <source>
        <tissue evidence="2">Leaf</tissue>
    </source>
</reference>
<dbReference type="EMBL" id="CP039348">
    <property type="protein sequence ID" value="QCD90241.1"/>
    <property type="molecule type" value="Genomic_DNA"/>
</dbReference>
<sequence>MVRSPEQQCNGGEVARRRAQRGRNGGATVVESAYFSPVVRWWSKIGDTSFVDGGAIGEGGQRRVQS</sequence>
<feature type="region of interest" description="Disordered" evidence="1">
    <location>
        <begin position="1"/>
        <end position="26"/>
    </location>
</feature>
<dbReference type="Proteomes" id="UP000501690">
    <property type="component" value="Linkage Group LG4"/>
</dbReference>
<evidence type="ECO:0000256" key="1">
    <source>
        <dbReference type="SAM" id="MobiDB-lite"/>
    </source>
</evidence>
<evidence type="ECO:0000313" key="2">
    <source>
        <dbReference type="EMBL" id="QCD90241.1"/>
    </source>
</evidence>
<feature type="compositionally biased region" description="Polar residues" evidence="1">
    <location>
        <begin position="1"/>
        <end position="10"/>
    </location>
</feature>
<evidence type="ECO:0000313" key="3">
    <source>
        <dbReference type="Proteomes" id="UP000501690"/>
    </source>
</evidence>
<gene>
    <name evidence="2" type="ORF">DEO72_LG4g1196</name>
</gene>
<name>A0A4D6LNZ6_VIGUN</name>
<proteinExistence type="predicted"/>
<dbReference type="AlphaFoldDB" id="A0A4D6LNZ6"/>